<dbReference type="OrthoDB" id="9809438at2"/>
<dbReference type="UniPathway" id="UPA00056">
    <property type="reaction ID" value="UER00094"/>
</dbReference>
<dbReference type="InParanoid" id="A0A1M7IJZ3"/>
<dbReference type="NCBIfam" id="TIGR00154">
    <property type="entry name" value="ispE"/>
    <property type="match status" value="1"/>
</dbReference>
<feature type="active site" evidence="10">
    <location>
        <position position="22"/>
    </location>
</feature>
<dbReference type="InterPro" id="IPR020568">
    <property type="entry name" value="Ribosomal_Su5_D2-typ_SF"/>
</dbReference>
<keyword evidence="14" id="KW-1185">Reference proteome</keyword>
<feature type="active site" evidence="10">
    <location>
        <position position="151"/>
    </location>
</feature>
<feature type="binding site" evidence="10">
    <location>
        <begin position="109"/>
        <end position="119"/>
    </location>
    <ligand>
        <name>ATP</name>
        <dbReference type="ChEBI" id="CHEBI:30616"/>
    </ligand>
</feature>
<dbReference type="HAMAP" id="MF_00061">
    <property type="entry name" value="IspE"/>
    <property type="match status" value="1"/>
</dbReference>
<proteinExistence type="inferred from homology"/>
<dbReference type="EMBL" id="LT670847">
    <property type="protein sequence ID" value="SHM40707.1"/>
    <property type="molecule type" value="Genomic_DNA"/>
</dbReference>
<dbReference type="PIRSF" id="PIRSF010376">
    <property type="entry name" value="IspE"/>
    <property type="match status" value="1"/>
</dbReference>
<dbReference type="EC" id="2.7.1.148" evidence="2 10"/>
<dbReference type="Gene3D" id="3.30.230.10">
    <property type="match status" value="1"/>
</dbReference>
<dbReference type="GO" id="GO:0050515">
    <property type="term" value="F:4-(cytidine 5'-diphospho)-2-C-methyl-D-erythritol kinase activity"/>
    <property type="evidence" value="ECO:0007669"/>
    <property type="project" value="UniProtKB-UniRule"/>
</dbReference>
<evidence type="ECO:0000256" key="2">
    <source>
        <dbReference type="ARBA" id="ARBA00012052"/>
    </source>
</evidence>
<dbReference type="PANTHER" id="PTHR43527">
    <property type="entry name" value="4-DIPHOSPHOCYTIDYL-2-C-METHYL-D-ERYTHRITOL KINASE, CHLOROPLASTIC"/>
    <property type="match status" value="1"/>
</dbReference>
<protein>
    <recommendedName>
        <fullName evidence="3 10">4-diphosphocytidyl-2-C-methyl-D-erythritol kinase</fullName>
        <shortName evidence="10">CMK</shortName>
        <ecNumber evidence="2 10">2.7.1.148</ecNumber>
    </recommendedName>
    <alternativeName>
        <fullName evidence="9 10">4-(cytidine-5'-diphospho)-2-C-methyl-D-erythritol kinase</fullName>
    </alternativeName>
</protein>
<evidence type="ECO:0000256" key="8">
    <source>
        <dbReference type="ARBA" id="ARBA00023229"/>
    </source>
</evidence>
<dbReference type="InterPro" id="IPR004424">
    <property type="entry name" value="IspE"/>
</dbReference>
<evidence type="ECO:0000256" key="4">
    <source>
        <dbReference type="ARBA" id="ARBA00022679"/>
    </source>
</evidence>
<organism evidence="13 14">
    <name type="scientific">Vreelandella subglaciescola</name>
    <dbReference type="NCBI Taxonomy" id="29571"/>
    <lineage>
        <taxon>Bacteria</taxon>
        <taxon>Pseudomonadati</taxon>
        <taxon>Pseudomonadota</taxon>
        <taxon>Gammaproteobacteria</taxon>
        <taxon>Oceanospirillales</taxon>
        <taxon>Halomonadaceae</taxon>
        <taxon>Vreelandella</taxon>
    </lineage>
</organism>
<keyword evidence="4 10" id="KW-0808">Transferase</keyword>
<gene>
    <name evidence="10" type="primary">ispE</name>
    <name evidence="13" type="ORF">SAMN05878437_2802</name>
</gene>
<evidence type="ECO:0000313" key="14">
    <source>
        <dbReference type="Proteomes" id="UP000190911"/>
    </source>
</evidence>
<comment type="catalytic activity">
    <reaction evidence="10">
        <text>4-CDP-2-C-methyl-D-erythritol + ATP = 4-CDP-2-C-methyl-D-erythritol 2-phosphate + ADP + H(+)</text>
        <dbReference type="Rhea" id="RHEA:18437"/>
        <dbReference type="ChEBI" id="CHEBI:15378"/>
        <dbReference type="ChEBI" id="CHEBI:30616"/>
        <dbReference type="ChEBI" id="CHEBI:57823"/>
        <dbReference type="ChEBI" id="CHEBI:57919"/>
        <dbReference type="ChEBI" id="CHEBI:456216"/>
        <dbReference type="EC" id="2.7.1.148"/>
    </reaction>
</comment>
<dbReference type="Pfam" id="PF08544">
    <property type="entry name" value="GHMP_kinases_C"/>
    <property type="match status" value="1"/>
</dbReference>
<feature type="domain" description="GHMP kinase C-terminal" evidence="12">
    <location>
        <begin position="220"/>
        <end position="278"/>
    </location>
</feature>
<keyword evidence="6 10" id="KW-0418">Kinase</keyword>
<evidence type="ECO:0000259" key="11">
    <source>
        <dbReference type="Pfam" id="PF00288"/>
    </source>
</evidence>
<dbReference type="InterPro" id="IPR014721">
    <property type="entry name" value="Ribsml_uS5_D2-typ_fold_subgr"/>
</dbReference>
<dbReference type="InterPro" id="IPR006204">
    <property type="entry name" value="GHMP_kinase_N_dom"/>
</dbReference>
<dbReference type="PANTHER" id="PTHR43527:SF2">
    <property type="entry name" value="4-DIPHOSPHOCYTIDYL-2-C-METHYL-D-ERYTHRITOL KINASE, CHLOROPLASTIC"/>
    <property type="match status" value="1"/>
</dbReference>
<accession>A0A1M7IJZ3</accession>
<sequence length="297" mass="31118">MTDKARHDAIISTTLRLPAPAKLNRLLHITGRRPDGYHELQTLFQFLDLSDSVTLTARDDGQLVLANMLDGVAADDNLALRAARLLKRQAPAGIAPRCGATLAIDKRLPMGGGLGGGSSNAATVLVGLNALWQLGLSLDALAALGLELGADVPVFVKGHSAWAEGIGEKLTAVTLDTPWFVIIHPGVSVSTPAVFSDPQLTRHTPPISMARALQGGASTWQNDCEVVVKTHYPPVAQALDFLARFAPSRLTGTGACVFAAFDNAKDAKHVAQAASQYGTAWVAKGCNVSPLHDALGG</sequence>
<dbReference type="GO" id="GO:0005524">
    <property type="term" value="F:ATP binding"/>
    <property type="evidence" value="ECO:0007669"/>
    <property type="project" value="UniProtKB-UniRule"/>
</dbReference>
<evidence type="ECO:0000256" key="1">
    <source>
        <dbReference type="ARBA" id="ARBA00009684"/>
    </source>
</evidence>
<evidence type="ECO:0000256" key="6">
    <source>
        <dbReference type="ARBA" id="ARBA00022777"/>
    </source>
</evidence>
<dbReference type="SUPFAM" id="SSF55060">
    <property type="entry name" value="GHMP Kinase, C-terminal domain"/>
    <property type="match status" value="1"/>
</dbReference>
<dbReference type="GO" id="GO:0019288">
    <property type="term" value="P:isopentenyl diphosphate biosynthetic process, methylerythritol 4-phosphate pathway"/>
    <property type="evidence" value="ECO:0007669"/>
    <property type="project" value="UniProtKB-UniRule"/>
</dbReference>
<comment type="similarity">
    <text evidence="1 10">Belongs to the GHMP kinase family. IspE subfamily.</text>
</comment>
<evidence type="ECO:0000259" key="12">
    <source>
        <dbReference type="Pfam" id="PF08544"/>
    </source>
</evidence>
<evidence type="ECO:0000256" key="5">
    <source>
        <dbReference type="ARBA" id="ARBA00022741"/>
    </source>
</evidence>
<evidence type="ECO:0000256" key="7">
    <source>
        <dbReference type="ARBA" id="ARBA00022840"/>
    </source>
</evidence>
<evidence type="ECO:0000256" key="10">
    <source>
        <dbReference type="HAMAP-Rule" id="MF_00061"/>
    </source>
</evidence>
<dbReference type="InterPro" id="IPR013750">
    <property type="entry name" value="GHMP_kinase_C_dom"/>
</dbReference>
<dbReference type="FunCoup" id="A0A1M7IJZ3">
    <property type="interactions" value="293"/>
</dbReference>
<evidence type="ECO:0000256" key="3">
    <source>
        <dbReference type="ARBA" id="ARBA00017473"/>
    </source>
</evidence>
<keyword evidence="8 10" id="KW-0414">Isoprene biosynthesis</keyword>
<comment type="function">
    <text evidence="10">Catalyzes the phosphorylation of the position 2 hydroxy group of 4-diphosphocytidyl-2C-methyl-D-erythritol.</text>
</comment>
<dbReference type="AlphaFoldDB" id="A0A1M7IJZ3"/>
<reference evidence="13 14" key="1">
    <citation type="submission" date="2016-11" db="EMBL/GenBank/DDBJ databases">
        <authorList>
            <person name="Jaros S."/>
            <person name="Januszkiewicz K."/>
            <person name="Wedrychowicz H."/>
        </authorList>
    </citation>
    <scope>NUCLEOTIDE SEQUENCE [LARGE SCALE GENOMIC DNA]</scope>
    <source>
        <strain evidence="13 14">ACAM 12</strain>
    </source>
</reference>
<dbReference type="Gene3D" id="3.30.70.890">
    <property type="entry name" value="GHMP kinase, C-terminal domain"/>
    <property type="match status" value="1"/>
</dbReference>
<feature type="domain" description="GHMP kinase N-terminal" evidence="11">
    <location>
        <begin position="77"/>
        <end position="158"/>
    </location>
</feature>
<dbReference type="STRING" id="29571.SAMN05878437_2802"/>
<evidence type="ECO:0000256" key="9">
    <source>
        <dbReference type="ARBA" id="ARBA00032554"/>
    </source>
</evidence>
<dbReference type="Proteomes" id="UP000190911">
    <property type="component" value="Chromosome I"/>
</dbReference>
<dbReference type="Pfam" id="PF00288">
    <property type="entry name" value="GHMP_kinases_N"/>
    <property type="match status" value="1"/>
</dbReference>
<dbReference type="RefSeq" id="WP_079554561.1">
    <property type="nucleotide sequence ID" value="NZ_LT670847.1"/>
</dbReference>
<keyword evidence="5 10" id="KW-0547">Nucleotide-binding</keyword>
<dbReference type="SUPFAM" id="SSF54211">
    <property type="entry name" value="Ribosomal protein S5 domain 2-like"/>
    <property type="match status" value="1"/>
</dbReference>
<name>A0A1M7IJZ3_9GAMM</name>
<dbReference type="InterPro" id="IPR036554">
    <property type="entry name" value="GHMP_kinase_C_sf"/>
</dbReference>
<comment type="pathway">
    <text evidence="10">Isoprenoid biosynthesis; isopentenyl diphosphate biosynthesis via DXP pathway; isopentenyl diphosphate from 1-deoxy-D-xylulose 5-phosphate: step 3/6.</text>
</comment>
<keyword evidence="7 10" id="KW-0067">ATP-binding</keyword>
<dbReference type="GO" id="GO:0016114">
    <property type="term" value="P:terpenoid biosynthetic process"/>
    <property type="evidence" value="ECO:0007669"/>
    <property type="project" value="UniProtKB-UniRule"/>
</dbReference>
<evidence type="ECO:0000313" key="13">
    <source>
        <dbReference type="EMBL" id="SHM40707.1"/>
    </source>
</evidence>